<sequence>MATTVAAKLTVPLVQPAKFQPRGIYRPNAQRLSLSLAPLVAQRSLLFRIKADLATKTSYGQLSPTCESRAGSPAAYSASSPALFVLTATTTAKSARSVRLLSAAVSSTFSGGALSTASVWSQDSWKEEASPFGSQTQTESQAKIQEATVVRRSVTHSTASDNRRHAVAFSPSINWDGMTGEELEKLGLAVVSERKQSDAVEVGSHLATQVAGPVPSPLIKVTMVSSKNRDGFFGTTSTTFDSNSSVGPSAVISVSTNDLALNFKFPAIALKQVDQQPASSSNKLVKSNPKSASSSEETIQKRVSKHSKTFGKVIGHLSMQPLKKEKDSSAQQKRQTTPFMSKHSQQLLAVPEYSLPPLKASMSPIRMSFIASAGAAGTINAQLRSFSTALPTIPARAALPPPAVPVPAVNVMPPPQLSVTPASNRPQQQLQQQPLLPSQIQANIVNNPARVRPPRSIPPPALSLNGAPGAFLPEKKGHKRYQSSPAVTNFYLKSWDAGEEVPPVPPVPALPPMTATATAATVTRKPRARSRSVAAGRGLSVPPVPAIPNVVRA</sequence>
<feature type="compositionally biased region" description="Polar residues" evidence="1">
    <location>
        <begin position="276"/>
        <end position="297"/>
    </location>
</feature>
<dbReference type="EMBL" id="JAACJL010000031">
    <property type="protein sequence ID" value="KAF4616997.1"/>
    <property type="molecule type" value="Genomic_DNA"/>
</dbReference>
<evidence type="ECO:0000313" key="2">
    <source>
        <dbReference type="EMBL" id="KAF4616997.1"/>
    </source>
</evidence>
<name>A0A8H4QTD3_9AGAR</name>
<proteinExistence type="predicted"/>
<dbReference type="Proteomes" id="UP000521872">
    <property type="component" value="Unassembled WGS sequence"/>
</dbReference>
<protein>
    <submittedName>
        <fullName evidence="2">Uncharacterized protein</fullName>
    </submittedName>
</protein>
<reference evidence="2 3" key="1">
    <citation type="submission" date="2019-12" db="EMBL/GenBank/DDBJ databases">
        <authorList>
            <person name="Floudas D."/>
            <person name="Bentzer J."/>
            <person name="Ahren D."/>
            <person name="Johansson T."/>
            <person name="Persson P."/>
            <person name="Tunlid A."/>
        </authorList>
    </citation>
    <scope>NUCLEOTIDE SEQUENCE [LARGE SCALE GENOMIC DNA]</scope>
    <source>
        <strain evidence="2 3">CBS 102.39</strain>
    </source>
</reference>
<keyword evidence="3" id="KW-1185">Reference proteome</keyword>
<dbReference type="AlphaFoldDB" id="A0A8H4QTD3"/>
<evidence type="ECO:0000313" key="3">
    <source>
        <dbReference type="Proteomes" id="UP000521872"/>
    </source>
</evidence>
<feature type="region of interest" description="Disordered" evidence="1">
    <location>
        <begin position="276"/>
        <end position="343"/>
    </location>
</feature>
<accession>A0A8H4QTD3</accession>
<feature type="compositionally biased region" description="Low complexity" evidence="1">
    <location>
        <begin position="512"/>
        <end position="523"/>
    </location>
</feature>
<evidence type="ECO:0000256" key="1">
    <source>
        <dbReference type="SAM" id="MobiDB-lite"/>
    </source>
</evidence>
<organism evidence="2 3">
    <name type="scientific">Agrocybe pediades</name>
    <dbReference type="NCBI Taxonomy" id="84607"/>
    <lineage>
        <taxon>Eukaryota</taxon>
        <taxon>Fungi</taxon>
        <taxon>Dikarya</taxon>
        <taxon>Basidiomycota</taxon>
        <taxon>Agaricomycotina</taxon>
        <taxon>Agaricomycetes</taxon>
        <taxon>Agaricomycetidae</taxon>
        <taxon>Agaricales</taxon>
        <taxon>Agaricineae</taxon>
        <taxon>Strophariaceae</taxon>
        <taxon>Agrocybe</taxon>
    </lineage>
</organism>
<comment type="caution">
    <text evidence="2">The sequence shown here is derived from an EMBL/GenBank/DDBJ whole genome shotgun (WGS) entry which is preliminary data.</text>
</comment>
<feature type="region of interest" description="Disordered" evidence="1">
    <location>
        <begin position="506"/>
        <end position="541"/>
    </location>
</feature>
<feature type="compositionally biased region" description="Polar residues" evidence="1">
    <location>
        <begin position="329"/>
        <end position="343"/>
    </location>
</feature>
<feature type="region of interest" description="Disordered" evidence="1">
    <location>
        <begin position="450"/>
        <end position="480"/>
    </location>
</feature>
<gene>
    <name evidence="2" type="ORF">D9613_008500</name>
</gene>